<accession>A0ABW9HVP8</accession>
<evidence type="ECO:0000313" key="2">
    <source>
        <dbReference type="Proteomes" id="UP001631957"/>
    </source>
</evidence>
<reference evidence="1 2" key="1">
    <citation type="submission" date="2024-12" db="EMBL/GenBank/DDBJ databases">
        <title>Forecasting of Potato common scab and diversities of Pathogenic streptomyces spp. in china.</title>
        <authorList>
            <person name="Handique U."/>
            <person name="Wu J."/>
        </authorList>
    </citation>
    <scope>NUCLEOTIDE SEQUENCE [LARGE SCALE GENOMIC DNA]</scope>
    <source>
        <strain evidence="1 2">ZRIMU1530</strain>
    </source>
</reference>
<organism evidence="1 2">
    <name type="scientific">Streptomyces niveiscabiei</name>
    <dbReference type="NCBI Taxonomy" id="164115"/>
    <lineage>
        <taxon>Bacteria</taxon>
        <taxon>Bacillati</taxon>
        <taxon>Actinomycetota</taxon>
        <taxon>Actinomycetes</taxon>
        <taxon>Kitasatosporales</taxon>
        <taxon>Streptomycetaceae</taxon>
        <taxon>Streptomyces</taxon>
    </lineage>
</organism>
<dbReference type="RefSeq" id="WP_240554288.1">
    <property type="nucleotide sequence ID" value="NZ_JBJVNI010000011.1"/>
</dbReference>
<dbReference type="EMBL" id="JBJVNI010000011">
    <property type="protein sequence ID" value="MFM9611314.1"/>
    <property type="molecule type" value="Genomic_DNA"/>
</dbReference>
<sequence length="222" mass="24957">MESSGPFNVLSLRHVPADPEAWRRSVRIRLSVDGVDVVEAIHPDSDSSLLREMMIGPPETWPLRAGAEPRRVELSNNFCETGCCGGVFVTVQRCGGLVVWTWENTDDIRVPLPPDSHFDADRYDAELDRFVADHGWEEPVDTAARLLARELVALDWHRRWNCPPPPWSFGVSVGGRGEKAHVTMEFIATELRSYTLPVTGSEPVEDQVRRFVERVDASDPRA</sequence>
<comment type="caution">
    <text evidence="1">The sequence shown here is derived from an EMBL/GenBank/DDBJ whole genome shotgun (WGS) entry which is preliminary data.</text>
</comment>
<evidence type="ECO:0000313" key="1">
    <source>
        <dbReference type="EMBL" id="MFM9611314.1"/>
    </source>
</evidence>
<gene>
    <name evidence="1" type="ORF">ACKI18_21700</name>
</gene>
<dbReference type="Proteomes" id="UP001631957">
    <property type="component" value="Unassembled WGS sequence"/>
</dbReference>
<name>A0ABW9HVP8_9ACTN</name>
<keyword evidence="2" id="KW-1185">Reference proteome</keyword>
<proteinExistence type="predicted"/>
<protein>
    <submittedName>
        <fullName evidence="1">Uncharacterized protein</fullName>
    </submittedName>
</protein>